<name>A0A6L2NHD0_TANCI</name>
<reference evidence="1" key="1">
    <citation type="journal article" date="2019" name="Sci. Rep.">
        <title>Draft genome of Tanacetum cinerariifolium, the natural source of mosquito coil.</title>
        <authorList>
            <person name="Yamashiro T."/>
            <person name="Shiraishi A."/>
            <person name="Satake H."/>
            <person name="Nakayama K."/>
        </authorList>
    </citation>
    <scope>NUCLEOTIDE SEQUENCE</scope>
</reference>
<organism evidence="1">
    <name type="scientific">Tanacetum cinerariifolium</name>
    <name type="common">Dalmatian daisy</name>
    <name type="synonym">Chrysanthemum cinerariifolium</name>
    <dbReference type="NCBI Taxonomy" id="118510"/>
    <lineage>
        <taxon>Eukaryota</taxon>
        <taxon>Viridiplantae</taxon>
        <taxon>Streptophyta</taxon>
        <taxon>Embryophyta</taxon>
        <taxon>Tracheophyta</taxon>
        <taxon>Spermatophyta</taxon>
        <taxon>Magnoliopsida</taxon>
        <taxon>eudicotyledons</taxon>
        <taxon>Gunneridae</taxon>
        <taxon>Pentapetalae</taxon>
        <taxon>asterids</taxon>
        <taxon>campanulids</taxon>
        <taxon>Asterales</taxon>
        <taxon>Asteraceae</taxon>
        <taxon>Asteroideae</taxon>
        <taxon>Anthemideae</taxon>
        <taxon>Anthemidinae</taxon>
        <taxon>Tanacetum</taxon>
    </lineage>
</organism>
<comment type="caution">
    <text evidence="1">The sequence shown here is derived from an EMBL/GenBank/DDBJ whole genome shotgun (WGS) entry which is preliminary data.</text>
</comment>
<dbReference type="AlphaFoldDB" id="A0A6L2NHD0"/>
<gene>
    <name evidence="1" type="ORF">Tci_056490</name>
</gene>
<sequence length="504" mass="58983">MPCSTGPDQRPTRTGPYHFGPVLGPEFWTNSVSVRLKALDEGYSSKNYVRKFLRGLHPKWRAKVTTIEESKDLTLLSLDELIGNLKVYEMIIKKDSEIVKTKVEKKSLALKVRKESSDEECSTFESEDEEYTMAVRDFNKFFKRRGRFVRQPQYDKKTSKEAETTETVKMIENALDVAIRIILLENVQNHRKTRTKEHLSESIRIDREGQVCRIQHEEEIDVLEFQILTHEIVPTLKPLEENIWENVFCLEEWVTKQKRLIYGMLLTRLFKFGMNENPDLYNQFFSYSLEEFSQILDIPCKGVCVFTNKWSLDELVYGVLTDGPYQTNPHSPDDIISSIRIDREGQVCFIRHKEEINVLEYQILTREIMPTLKPLEEIIWENVYSLGVIGTMFLIVAQEEVATPLHPPPSSNHLHLISTMMMMMETTSRPCVQALIPSIRYVNSLTNEVPQVFQNPINIDPHLEPFYTRQTKIINRQVQIRDERRGGLRSIRKGLRNLWRNIKK</sequence>
<evidence type="ECO:0000313" key="1">
    <source>
        <dbReference type="EMBL" id="GEU84512.1"/>
    </source>
</evidence>
<dbReference type="EMBL" id="BKCJ010008909">
    <property type="protein sequence ID" value="GEU84512.1"/>
    <property type="molecule type" value="Genomic_DNA"/>
</dbReference>
<proteinExistence type="predicted"/>
<protein>
    <submittedName>
        <fullName evidence="1">UBN2 domain-containing protein</fullName>
    </submittedName>
</protein>
<accession>A0A6L2NHD0</accession>